<dbReference type="PROSITE" id="PS50011">
    <property type="entry name" value="PROTEIN_KINASE_DOM"/>
    <property type="match status" value="1"/>
</dbReference>
<dbReference type="GO" id="GO:0002229">
    <property type="term" value="P:defense response to oomycetes"/>
    <property type="evidence" value="ECO:0007669"/>
    <property type="project" value="UniProtKB-ARBA"/>
</dbReference>
<gene>
    <name evidence="15" type="ORF">VNO77_13415</name>
</gene>
<reference evidence="15 16" key="1">
    <citation type="submission" date="2024-01" db="EMBL/GenBank/DDBJ databases">
        <title>The genomes of 5 underutilized Papilionoideae crops provide insights into root nodulation and disease resistanc.</title>
        <authorList>
            <person name="Jiang F."/>
        </authorList>
    </citation>
    <scope>NUCLEOTIDE SEQUENCE [LARGE SCALE GENOMIC DNA]</scope>
    <source>
        <strain evidence="15">LVBAO_FW01</strain>
        <tissue evidence="15">Leaves</tissue>
    </source>
</reference>
<keyword evidence="5" id="KW-0808">Transferase</keyword>
<comment type="caution">
    <text evidence="15">The sequence shown here is derived from an EMBL/GenBank/DDBJ whole genome shotgun (WGS) entry which is preliminary data.</text>
</comment>
<accession>A0AAN9QQ91</accession>
<keyword evidence="4" id="KW-1003">Cell membrane</keyword>
<keyword evidence="16" id="KW-1185">Reference proteome</keyword>
<dbReference type="PANTHER" id="PTHR47989:SF37">
    <property type="entry name" value="INACTIVE PROTEIN KINASE SELMODRAFT_444075"/>
    <property type="match status" value="1"/>
</dbReference>
<keyword evidence="7" id="KW-0732">Signal</keyword>
<evidence type="ECO:0000256" key="4">
    <source>
        <dbReference type="ARBA" id="ARBA00022475"/>
    </source>
</evidence>
<proteinExistence type="inferred from homology"/>
<dbReference type="Pfam" id="PF07714">
    <property type="entry name" value="PK_Tyr_Ser-Thr"/>
    <property type="match status" value="1"/>
</dbReference>
<dbReference type="InterPro" id="IPR000719">
    <property type="entry name" value="Prot_kinase_dom"/>
</dbReference>
<evidence type="ECO:0000256" key="12">
    <source>
        <dbReference type="ARBA" id="ARBA00023170"/>
    </source>
</evidence>
<dbReference type="Proteomes" id="UP001367508">
    <property type="component" value="Unassembled WGS sequence"/>
</dbReference>
<evidence type="ECO:0000256" key="8">
    <source>
        <dbReference type="ARBA" id="ARBA00022741"/>
    </source>
</evidence>
<evidence type="ECO:0000256" key="7">
    <source>
        <dbReference type="ARBA" id="ARBA00022729"/>
    </source>
</evidence>
<evidence type="ECO:0000256" key="9">
    <source>
        <dbReference type="ARBA" id="ARBA00022840"/>
    </source>
</evidence>
<protein>
    <recommendedName>
        <fullName evidence="14">Protein kinase domain-containing protein</fullName>
    </recommendedName>
</protein>
<keyword evidence="9" id="KW-0067">ATP-binding</keyword>
<dbReference type="InterPro" id="IPR011009">
    <property type="entry name" value="Kinase-like_dom_sf"/>
</dbReference>
<evidence type="ECO:0000256" key="1">
    <source>
        <dbReference type="ARBA" id="ARBA00004251"/>
    </source>
</evidence>
<keyword evidence="10" id="KW-1133">Transmembrane helix</keyword>
<keyword evidence="5" id="KW-0418">Kinase</keyword>
<comment type="subcellular location">
    <subcellularLocation>
        <location evidence="1">Cell membrane</location>
        <topology evidence="1">Single-pass type I membrane protein</topology>
    </subcellularLocation>
</comment>
<keyword evidence="13" id="KW-0325">Glycoprotein</keyword>
<dbReference type="InterPro" id="IPR020635">
    <property type="entry name" value="Tyr_kinase_cat_dom"/>
</dbReference>
<evidence type="ECO:0000256" key="5">
    <source>
        <dbReference type="ARBA" id="ARBA00022527"/>
    </source>
</evidence>
<feature type="domain" description="Protein kinase" evidence="14">
    <location>
        <begin position="383"/>
        <end position="687"/>
    </location>
</feature>
<keyword evidence="12" id="KW-0675">Receptor</keyword>
<dbReference type="Gene3D" id="1.10.510.10">
    <property type="entry name" value="Transferase(Phosphotransferase) domain 1"/>
    <property type="match status" value="1"/>
</dbReference>
<dbReference type="FunFam" id="1.10.510.10:FF:000240">
    <property type="entry name" value="Lectin-domain containing receptor kinase A4.3"/>
    <property type="match status" value="1"/>
</dbReference>
<dbReference type="PROSITE" id="PS00109">
    <property type="entry name" value="PROTEIN_KINASE_TYR"/>
    <property type="match status" value="1"/>
</dbReference>
<keyword evidence="6" id="KW-0812">Transmembrane</keyword>
<keyword evidence="11" id="KW-0472">Membrane</keyword>
<keyword evidence="8" id="KW-0547">Nucleotide-binding</keyword>
<dbReference type="GO" id="GO:0005524">
    <property type="term" value="F:ATP binding"/>
    <property type="evidence" value="ECO:0007669"/>
    <property type="project" value="UniProtKB-KW"/>
</dbReference>
<evidence type="ECO:0000313" key="16">
    <source>
        <dbReference type="Proteomes" id="UP001367508"/>
    </source>
</evidence>
<evidence type="ECO:0000256" key="3">
    <source>
        <dbReference type="ARBA" id="ARBA00010217"/>
    </source>
</evidence>
<dbReference type="EMBL" id="JAYMYQ010000003">
    <property type="protein sequence ID" value="KAK7344119.1"/>
    <property type="molecule type" value="Genomic_DNA"/>
</dbReference>
<evidence type="ECO:0000313" key="15">
    <source>
        <dbReference type="EMBL" id="KAK7344119.1"/>
    </source>
</evidence>
<dbReference type="GO" id="GO:0004713">
    <property type="term" value="F:protein tyrosine kinase activity"/>
    <property type="evidence" value="ECO:0007669"/>
    <property type="project" value="InterPro"/>
</dbReference>
<dbReference type="SUPFAM" id="SSF56112">
    <property type="entry name" value="Protein kinase-like (PK-like)"/>
    <property type="match status" value="1"/>
</dbReference>
<dbReference type="GO" id="GO:0004674">
    <property type="term" value="F:protein serine/threonine kinase activity"/>
    <property type="evidence" value="ECO:0007669"/>
    <property type="project" value="UniProtKB-KW"/>
</dbReference>
<dbReference type="AlphaFoldDB" id="A0AAN9QQ91"/>
<dbReference type="Gene3D" id="3.30.200.20">
    <property type="entry name" value="Phosphorylase Kinase, domain 1"/>
    <property type="match status" value="1"/>
</dbReference>
<comment type="similarity">
    <text evidence="2">In the N-terminal section; belongs to the leguminous lectin family.</text>
</comment>
<dbReference type="PANTHER" id="PTHR47989">
    <property type="entry name" value="OS01G0750732 PROTEIN"/>
    <property type="match status" value="1"/>
</dbReference>
<dbReference type="InterPro" id="IPR008266">
    <property type="entry name" value="Tyr_kinase_AS"/>
</dbReference>
<organism evidence="15 16">
    <name type="scientific">Canavalia gladiata</name>
    <name type="common">Sword bean</name>
    <name type="synonym">Dolichos gladiatus</name>
    <dbReference type="NCBI Taxonomy" id="3824"/>
    <lineage>
        <taxon>Eukaryota</taxon>
        <taxon>Viridiplantae</taxon>
        <taxon>Streptophyta</taxon>
        <taxon>Embryophyta</taxon>
        <taxon>Tracheophyta</taxon>
        <taxon>Spermatophyta</taxon>
        <taxon>Magnoliopsida</taxon>
        <taxon>eudicotyledons</taxon>
        <taxon>Gunneridae</taxon>
        <taxon>Pentapetalae</taxon>
        <taxon>rosids</taxon>
        <taxon>fabids</taxon>
        <taxon>Fabales</taxon>
        <taxon>Fabaceae</taxon>
        <taxon>Papilionoideae</taxon>
        <taxon>50 kb inversion clade</taxon>
        <taxon>NPAAA clade</taxon>
        <taxon>indigoferoid/millettioid clade</taxon>
        <taxon>Phaseoleae</taxon>
        <taxon>Canavalia</taxon>
    </lineage>
</organism>
<evidence type="ECO:0000256" key="13">
    <source>
        <dbReference type="ARBA" id="ARBA00023180"/>
    </source>
</evidence>
<evidence type="ECO:0000256" key="11">
    <source>
        <dbReference type="ARBA" id="ARBA00023136"/>
    </source>
</evidence>
<comment type="similarity">
    <text evidence="3">In the C-terminal section; belongs to the protein kinase superfamily. Ser/Thr protein kinase family.</text>
</comment>
<evidence type="ECO:0000259" key="14">
    <source>
        <dbReference type="PROSITE" id="PS50011"/>
    </source>
</evidence>
<evidence type="ECO:0000256" key="2">
    <source>
        <dbReference type="ARBA" id="ARBA00008536"/>
    </source>
</evidence>
<name>A0AAN9QQ91_CANGL</name>
<evidence type="ECO:0000256" key="6">
    <source>
        <dbReference type="ARBA" id="ARBA00022692"/>
    </source>
</evidence>
<evidence type="ECO:0000256" key="10">
    <source>
        <dbReference type="ARBA" id="ARBA00022989"/>
    </source>
</evidence>
<dbReference type="SMART" id="SM00219">
    <property type="entry name" value="TyrKc"/>
    <property type="match status" value="1"/>
</dbReference>
<keyword evidence="5" id="KW-0723">Serine/threonine-protein kinase</keyword>
<dbReference type="InterPro" id="IPR001245">
    <property type="entry name" value="Ser-Thr/Tyr_kinase_cat_dom"/>
</dbReference>
<sequence>MGREVILVAVDASKEISSDHALEWTVQNVIKAEDILILLAILPSCERPTPILYQRIQSLACNFLRCGTRKIEGRSTFDQVDQSKRDISRKINYLYAHKMQKLWLANNLIPVHYQVKVILDASLGSVSTKAKELRASWVILDRFLNKEADHCIKQLNCNVVLIGHAIPRILKTVNPLGGEEFSESRRNMEPTERNSVHMVPNILDYKSVTTPSTSDIRSSTLGTYSFSLPSTDKEYQCKISPCTINDSHTFLHLNFDYFDDDVKYLEAFSLSPSEIKYRQLNKISSGSNDELNLEAAERKHHFERTDNLARRLTDSSCIWREQDSPIQQKKPKNRRDSMTYSHQNSIIESHSVLCSMCMNKTPIFRSVPRRFTFREIENATGGFSDCNLMTEGGNDCVYRGELPDGQIIAVKQCKKLKAFAALDFCLEVETLSCAQNRNLLRLVGYCIDTEWLLIYEFACNGSLDKHLYEAEEEAEVKVVEEEEEEEDEEMSKSANRTGVAEILHSTAWNAKFAYVLGTARGLRYLHEDCRAGCIIHRDLRPSNILLTHDFEPMIGDFGLARWQLNAQLAKDTHLIGTFGYLAPEYIQTGQVSEKGDVYAFGVILLEILSGFKAMEFSGKTSNQSLSEWGNTMLEKKKLNELIDYRLHNNYVKREAESMMHAAYLCISPQPEQRPRMSQVLKILEGDLPCASMYQSSKSSNKGSVE</sequence>
<dbReference type="FunFam" id="3.30.200.20:FF:000162">
    <property type="entry name" value="Adenine nucleotide alpha hydrolase-like domain kinase"/>
    <property type="match status" value="1"/>
</dbReference>
<dbReference type="GO" id="GO:0005886">
    <property type="term" value="C:plasma membrane"/>
    <property type="evidence" value="ECO:0007669"/>
    <property type="project" value="UniProtKB-SubCell"/>
</dbReference>